<proteinExistence type="predicted"/>
<dbReference type="AlphaFoldDB" id="A0A9N7YRW4"/>
<keyword evidence="3" id="KW-1185">Reference proteome</keyword>
<reference evidence="2" key="1">
    <citation type="submission" date="2020-03" db="EMBL/GenBank/DDBJ databases">
        <authorList>
            <person name="Weist P."/>
        </authorList>
    </citation>
    <scope>NUCLEOTIDE SEQUENCE</scope>
</reference>
<protein>
    <submittedName>
        <fullName evidence="2">Uncharacterized protein</fullName>
    </submittedName>
</protein>
<feature type="region of interest" description="Disordered" evidence="1">
    <location>
        <begin position="1"/>
        <end position="66"/>
    </location>
</feature>
<accession>A0A9N7YRW4</accession>
<gene>
    <name evidence="2" type="ORF">PLEPLA_LOCUS23789</name>
</gene>
<sequence>MKLKGFHCFVSAPSQRQTRPSAAERPQYSTSQWTDGPRERRRMKKGGKELLGKLHPNSASWKQHNVPHLRHEAFSAARGEKEKEEGVSNDTGTIAEDLDPLSCSLDPLSCSLDPLSCSLDPLSCSLDPLSCSLDPLSCSLDRHSPKDYTLPSSILDLKQRV</sequence>
<evidence type="ECO:0000256" key="1">
    <source>
        <dbReference type="SAM" id="MobiDB-lite"/>
    </source>
</evidence>
<comment type="caution">
    <text evidence="2">The sequence shown here is derived from an EMBL/GenBank/DDBJ whole genome shotgun (WGS) entry which is preliminary data.</text>
</comment>
<evidence type="ECO:0000313" key="3">
    <source>
        <dbReference type="Proteomes" id="UP001153269"/>
    </source>
</evidence>
<evidence type="ECO:0000313" key="2">
    <source>
        <dbReference type="EMBL" id="CAB1435740.1"/>
    </source>
</evidence>
<dbReference type="EMBL" id="CADEAL010001803">
    <property type="protein sequence ID" value="CAB1435740.1"/>
    <property type="molecule type" value="Genomic_DNA"/>
</dbReference>
<organism evidence="2 3">
    <name type="scientific">Pleuronectes platessa</name>
    <name type="common">European plaice</name>
    <dbReference type="NCBI Taxonomy" id="8262"/>
    <lineage>
        <taxon>Eukaryota</taxon>
        <taxon>Metazoa</taxon>
        <taxon>Chordata</taxon>
        <taxon>Craniata</taxon>
        <taxon>Vertebrata</taxon>
        <taxon>Euteleostomi</taxon>
        <taxon>Actinopterygii</taxon>
        <taxon>Neopterygii</taxon>
        <taxon>Teleostei</taxon>
        <taxon>Neoteleostei</taxon>
        <taxon>Acanthomorphata</taxon>
        <taxon>Carangaria</taxon>
        <taxon>Pleuronectiformes</taxon>
        <taxon>Pleuronectoidei</taxon>
        <taxon>Pleuronectidae</taxon>
        <taxon>Pleuronectes</taxon>
    </lineage>
</organism>
<name>A0A9N7YRW4_PLEPL</name>
<dbReference type="Proteomes" id="UP001153269">
    <property type="component" value="Unassembled WGS sequence"/>
</dbReference>